<dbReference type="AlphaFoldDB" id="X1R639"/>
<dbReference type="EMBL" id="BARV01034393">
    <property type="protein sequence ID" value="GAI58605.1"/>
    <property type="molecule type" value="Genomic_DNA"/>
</dbReference>
<feature type="domain" description="Acyl-CoA dehydrogenase/oxidase N-terminal" evidence="3">
    <location>
        <begin position="2"/>
        <end position="64"/>
    </location>
</feature>
<dbReference type="PANTHER" id="PTHR43884">
    <property type="entry name" value="ACYL-COA DEHYDROGENASE"/>
    <property type="match status" value="1"/>
</dbReference>
<evidence type="ECO:0000256" key="1">
    <source>
        <dbReference type="ARBA" id="ARBA00022630"/>
    </source>
</evidence>
<evidence type="ECO:0000313" key="4">
    <source>
        <dbReference type="EMBL" id="GAI58605.1"/>
    </source>
</evidence>
<gene>
    <name evidence="4" type="ORF">S06H3_53870</name>
</gene>
<dbReference type="Gene3D" id="1.10.540.10">
    <property type="entry name" value="Acyl-CoA dehydrogenase/oxidase, N-terminal domain"/>
    <property type="match status" value="1"/>
</dbReference>
<organism evidence="4">
    <name type="scientific">marine sediment metagenome</name>
    <dbReference type="NCBI Taxonomy" id="412755"/>
    <lineage>
        <taxon>unclassified sequences</taxon>
        <taxon>metagenomes</taxon>
        <taxon>ecological metagenomes</taxon>
    </lineage>
</organism>
<feature type="non-terminal residue" evidence="4">
    <location>
        <position position="1"/>
    </location>
</feature>
<dbReference type="Pfam" id="PF02771">
    <property type="entry name" value="Acyl-CoA_dh_N"/>
    <property type="match status" value="1"/>
</dbReference>
<dbReference type="InterPro" id="IPR046373">
    <property type="entry name" value="Acyl-CoA_Oxase/DH_mid-dom_sf"/>
</dbReference>
<dbReference type="InterPro" id="IPR013786">
    <property type="entry name" value="AcylCoA_DH/ox_N"/>
</dbReference>
<name>X1R639_9ZZZZ</name>
<evidence type="ECO:0000259" key="3">
    <source>
        <dbReference type="Pfam" id="PF02771"/>
    </source>
</evidence>
<accession>X1R639</accession>
<dbReference type="InterPro" id="IPR006091">
    <property type="entry name" value="Acyl-CoA_Oxase/DH_mid-dom"/>
</dbReference>
<dbReference type="PANTHER" id="PTHR43884:SF40">
    <property type="entry name" value="ACYL-COA DEHYDROGENASE"/>
    <property type="match status" value="1"/>
</dbReference>
<evidence type="ECO:0008006" key="5">
    <source>
        <dbReference type="Google" id="ProtNLM"/>
    </source>
</evidence>
<feature type="non-terminal residue" evidence="4">
    <location>
        <position position="242"/>
    </location>
</feature>
<reference evidence="4" key="1">
    <citation type="journal article" date="2014" name="Front. Microbiol.">
        <title>High frequency of phylogenetically diverse reductive dehalogenase-homologous genes in deep subseafloor sedimentary metagenomes.</title>
        <authorList>
            <person name="Kawai M."/>
            <person name="Futagami T."/>
            <person name="Toyoda A."/>
            <person name="Takaki Y."/>
            <person name="Nishi S."/>
            <person name="Hori S."/>
            <person name="Arai W."/>
            <person name="Tsubouchi T."/>
            <person name="Morono Y."/>
            <person name="Uchiyama I."/>
            <person name="Ito T."/>
            <person name="Fujiyama A."/>
            <person name="Inagaki F."/>
            <person name="Takami H."/>
        </authorList>
    </citation>
    <scope>NUCLEOTIDE SEQUENCE</scope>
    <source>
        <strain evidence="4">Expedition CK06-06</strain>
    </source>
</reference>
<dbReference type="Gene3D" id="2.40.110.10">
    <property type="entry name" value="Butyryl-CoA Dehydrogenase, subunit A, domain 2"/>
    <property type="match status" value="1"/>
</dbReference>
<feature type="domain" description="Acyl-CoA oxidase/dehydrogenase middle" evidence="2">
    <location>
        <begin position="80"/>
        <end position="156"/>
    </location>
</feature>
<keyword evidence="1" id="KW-0285">Flavoprotein</keyword>
<comment type="caution">
    <text evidence="4">The sequence shown here is derived from an EMBL/GenBank/DDBJ whole genome shotgun (WGS) entry which is preliminary data.</text>
</comment>
<sequence>KLIKMVKDMGLWGVGVPEELGGAGLSTLGNCLVEEELAQTVIPFNFGDVTPILFECNAKQRENYFLPTLNRQKYAYLTLMEPRKGAELSSMETRAEKVNGYYVLNGKKVSLSQAGKDYFAVVFAITTKKEVTCFLVDKDTPGFSVTGGEERTGWQAQAREPIFLAFDHCRVPAENILGEEGKAFHLGKKWLPSRRIIRSARCVGVAQRLLEESTTQAQSQQSFGQSISGRTSIQAALADISV</sequence>
<dbReference type="GO" id="GO:0050660">
    <property type="term" value="F:flavin adenine dinucleotide binding"/>
    <property type="evidence" value="ECO:0007669"/>
    <property type="project" value="InterPro"/>
</dbReference>
<dbReference type="SUPFAM" id="SSF56645">
    <property type="entry name" value="Acyl-CoA dehydrogenase NM domain-like"/>
    <property type="match status" value="1"/>
</dbReference>
<dbReference type="Pfam" id="PF02770">
    <property type="entry name" value="Acyl-CoA_dh_M"/>
    <property type="match status" value="1"/>
</dbReference>
<evidence type="ECO:0000259" key="2">
    <source>
        <dbReference type="Pfam" id="PF02770"/>
    </source>
</evidence>
<proteinExistence type="predicted"/>
<dbReference type="InterPro" id="IPR036250">
    <property type="entry name" value="AcylCo_DH-like_C"/>
</dbReference>
<dbReference type="SUPFAM" id="SSF47203">
    <property type="entry name" value="Acyl-CoA dehydrogenase C-terminal domain-like"/>
    <property type="match status" value="1"/>
</dbReference>
<protein>
    <recommendedName>
        <fullName evidence="5">Acyl-CoA dehydrogenase/oxidase N-terminal domain-containing protein</fullName>
    </recommendedName>
</protein>
<dbReference type="InterPro" id="IPR009100">
    <property type="entry name" value="AcylCoA_DH/oxidase_NM_dom_sf"/>
</dbReference>
<dbReference type="Gene3D" id="1.20.140.10">
    <property type="entry name" value="Butyryl-CoA Dehydrogenase, subunit A, domain 3"/>
    <property type="match status" value="1"/>
</dbReference>
<dbReference type="InterPro" id="IPR037069">
    <property type="entry name" value="AcylCoA_DH/ox_N_sf"/>
</dbReference>
<dbReference type="GO" id="GO:0003995">
    <property type="term" value="F:acyl-CoA dehydrogenase activity"/>
    <property type="evidence" value="ECO:0007669"/>
    <property type="project" value="TreeGrafter"/>
</dbReference>